<feature type="transmembrane region" description="Helical" evidence="9">
    <location>
        <begin position="369"/>
        <end position="391"/>
    </location>
</feature>
<dbReference type="SFLD" id="SFLDS00052">
    <property type="entry name" value="Ferric_Reductase_Domain"/>
    <property type="match status" value="1"/>
</dbReference>
<evidence type="ECO:0000256" key="1">
    <source>
        <dbReference type="ARBA" id="ARBA00004141"/>
    </source>
</evidence>
<feature type="transmembrane region" description="Helical" evidence="9">
    <location>
        <begin position="422"/>
        <end position="441"/>
    </location>
</feature>
<dbReference type="InterPro" id="IPR051410">
    <property type="entry name" value="Ferric/Cupric_Reductase"/>
</dbReference>
<dbReference type="GO" id="GO:0005886">
    <property type="term" value="C:plasma membrane"/>
    <property type="evidence" value="ECO:0007669"/>
    <property type="project" value="TreeGrafter"/>
</dbReference>
<reference evidence="12" key="1">
    <citation type="journal article" date="2020" name="Phytopathology">
        <title>Genome Sequence Resources of Colletotrichum truncatum, C. plurivorum, C. musicola, and C. sojae: Four Species Pathogenic to Soybean (Glycine max).</title>
        <authorList>
            <person name="Rogerio F."/>
            <person name="Boufleur T.R."/>
            <person name="Ciampi-Guillardi M."/>
            <person name="Sukno S.A."/>
            <person name="Thon M.R."/>
            <person name="Massola Junior N.S."/>
            <person name="Baroncelli R."/>
        </authorList>
    </citation>
    <scope>NUCLEOTIDE SEQUENCE</scope>
    <source>
        <strain evidence="12">LFN00145</strain>
    </source>
</reference>
<feature type="transmembrane region" description="Helical" evidence="9">
    <location>
        <begin position="252"/>
        <end position="273"/>
    </location>
</feature>
<dbReference type="SFLD" id="SFLDG01168">
    <property type="entry name" value="Ferric_reductase_subgroup_(FRE"/>
    <property type="match status" value="1"/>
</dbReference>
<dbReference type="InterPro" id="IPR017927">
    <property type="entry name" value="FAD-bd_FR_type"/>
</dbReference>
<evidence type="ECO:0000313" key="12">
    <source>
        <dbReference type="EMBL" id="KAF6831512.1"/>
    </source>
</evidence>
<dbReference type="GO" id="GO:0006879">
    <property type="term" value="P:intracellular iron ion homeostasis"/>
    <property type="evidence" value="ECO:0007669"/>
    <property type="project" value="TreeGrafter"/>
</dbReference>
<dbReference type="EMBL" id="WIGO01000080">
    <property type="protein sequence ID" value="KAF6831512.1"/>
    <property type="molecule type" value="Genomic_DNA"/>
</dbReference>
<keyword evidence="10" id="KW-0732">Signal</keyword>
<dbReference type="PANTHER" id="PTHR32361:SF9">
    <property type="entry name" value="FERRIC REDUCTASE TRANSMEMBRANE COMPONENT 3-RELATED"/>
    <property type="match status" value="1"/>
</dbReference>
<evidence type="ECO:0000313" key="13">
    <source>
        <dbReference type="Proteomes" id="UP000654918"/>
    </source>
</evidence>
<keyword evidence="2" id="KW-0813">Transport</keyword>
<dbReference type="SUPFAM" id="SSF52343">
    <property type="entry name" value="Ferredoxin reductase-like, C-terminal NADP-linked domain"/>
    <property type="match status" value="1"/>
</dbReference>
<dbReference type="GO" id="GO:0006826">
    <property type="term" value="P:iron ion transport"/>
    <property type="evidence" value="ECO:0007669"/>
    <property type="project" value="TreeGrafter"/>
</dbReference>
<evidence type="ECO:0000256" key="6">
    <source>
        <dbReference type="ARBA" id="ARBA00023136"/>
    </source>
</evidence>
<evidence type="ECO:0000256" key="10">
    <source>
        <dbReference type="SAM" id="SignalP"/>
    </source>
</evidence>
<feature type="region of interest" description="Disordered" evidence="8">
    <location>
        <begin position="517"/>
        <end position="553"/>
    </location>
</feature>
<name>A0A8H6NFD2_9PEZI</name>
<protein>
    <submittedName>
        <fullName evidence="12">Ferric-chelate reductase</fullName>
    </submittedName>
</protein>
<keyword evidence="7" id="KW-0325">Glycoprotein</keyword>
<dbReference type="AlphaFoldDB" id="A0A8H6NFD2"/>
<dbReference type="Gene3D" id="3.40.50.80">
    <property type="entry name" value="Nucleotide-binding domain of ferredoxin-NADP reductase (FNR) module"/>
    <property type="match status" value="1"/>
</dbReference>
<keyword evidence="13" id="KW-1185">Reference proteome</keyword>
<keyword evidence="4 9" id="KW-1133">Transmembrane helix</keyword>
<dbReference type="PROSITE" id="PS51384">
    <property type="entry name" value="FAD_FR"/>
    <property type="match status" value="1"/>
</dbReference>
<comment type="caution">
    <text evidence="12">The sequence shown here is derived from an EMBL/GenBank/DDBJ whole genome shotgun (WGS) entry which is preliminary data.</text>
</comment>
<feature type="transmembrane region" description="Helical" evidence="9">
    <location>
        <begin position="344"/>
        <end position="363"/>
    </location>
</feature>
<feature type="transmembrane region" description="Helical" evidence="9">
    <location>
        <begin position="398"/>
        <end position="416"/>
    </location>
</feature>
<keyword evidence="5" id="KW-0406">Ion transport</keyword>
<sequence length="713" mass="79283">MEGCSLVFLVFLTLGHVCSASIGLTGIDSFENKPFCATACFGSLSSYRLSCSEVHGDLDDHHAHVMTSPECRADNMPFLTSLAWCIHSKCEEVGEHLATSEIEESWERTAGGDPAVQPRWSYRQALANISEAPVMELGHGGTISETVKTPFFWNVLYGTYTTLYQEGWNMNVFGCVPCQLPRPLLQMPANTVYSLIILNVGFGLPVVLTWLGYLPLFDRVFERLMPYIVYPSLVGTYHVRPLPLFLGNAPTVGLALYVGLMVALNVVLSAVNFKTTETHLWFQNKSQQIMGYLMYRTGVLSFALAPLLVLFAGRNNFLLWITNWPHSTFVLLHRWVARLFALQALLHSVLAVAVYSEMGIYAAQSVLPYWAWGVVGTLFTCVMVVASSLFLRRLSYELFLLSHIVMAVLVVVGSWYHVVERFAVLSGFTMWLWTACAVWFFDRLVRVLRVLKVGVRRSRVTEMGDGYVRIDVQDVRWGVVPGQKVYVYFPSLNRLRPWKNHPFSVVPTSLLSAPHTPVQQVVGDGGPEKGSSQDEAAEKSQPRDVSSAHSSVPRASSGLTLLIRKSTGMTKHLRDNESLLTLLEGPYRDASISPILRCERVLLIGGGIGITSLLPLARAHPNVRICWSVRRSAECLVQAVEGALQDVHDKDVKVGARTDVDGVLRDEAEMGWSRIGVVACGPGSLCDDVRAAVVREGRRRKTVFELHVDAYSW</sequence>
<evidence type="ECO:0000256" key="2">
    <source>
        <dbReference type="ARBA" id="ARBA00022448"/>
    </source>
</evidence>
<accession>A0A8H6NFD2</accession>
<evidence type="ECO:0000256" key="8">
    <source>
        <dbReference type="SAM" id="MobiDB-lite"/>
    </source>
</evidence>
<dbReference type="GO" id="GO:0000293">
    <property type="term" value="F:ferric-chelate reductase activity"/>
    <property type="evidence" value="ECO:0007669"/>
    <property type="project" value="TreeGrafter"/>
</dbReference>
<evidence type="ECO:0000259" key="11">
    <source>
        <dbReference type="PROSITE" id="PS51384"/>
    </source>
</evidence>
<organism evidence="12 13">
    <name type="scientific">Colletotrichum plurivorum</name>
    <dbReference type="NCBI Taxonomy" id="2175906"/>
    <lineage>
        <taxon>Eukaryota</taxon>
        <taxon>Fungi</taxon>
        <taxon>Dikarya</taxon>
        <taxon>Ascomycota</taxon>
        <taxon>Pezizomycotina</taxon>
        <taxon>Sordariomycetes</taxon>
        <taxon>Hypocreomycetidae</taxon>
        <taxon>Glomerellales</taxon>
        <taxon>Glomerellaceae</taxon>
        <taxon>Colletotrichum</taxon>
        <taxon>Colletotrichum orchidearum species complex</taxon>
    </lineage>
</organism>
<feature type="chain" id="PRO_5034962714" evidence="10">
    <location>
        <begin position="21"/>
        <end position="713"/>
    </location>
</feature>
<dbReference type="Proteomes" id="UP000654918">
    <property type="component" value="Unassembled WGS sequence"/>
</dbReference>
<feature type="transmembrane region" description="Helical" evidence="9">
    <location>
        <begin position="192"/>
        <end position="212"/>
    </location>
</feature>
<comment type="subcellular location">
    <subcellularLocation>
        <location evidence="1">Membrane</location>
        <topology evidence="1">Multi-pass membrane protein</topology>
    </subcellularLocation>
</comment>
<feature type="domain" description="FAD-binding FR-type" evidence="11">
    <location>
        <begin position="437"/>
        <end position="615"/>
    </location>
</feature>
<evidence type="ECO:0000256" key="7">
    <source>
        <dbReference type="ARBA" id="ARBA00023180"/>
    </source>
</evidence>
<dbReference type="InterPro" id="IPR039261">
    <property type="entry name" value="FNR_nucleotide-bd"/>
</dbReference>
<gene>
    <name evidence="12" type="ORF">CPLU01_06678</name>
</gene>
<feature type="signal peptide" evidence="10">
    <location>
        <begin position="1"/>
        <end position="20"/>
    </location>
</feature>
<evidence type="ECO:0000256" key="9">
    <source>
        <dbReference type="SAM" id="Phobius"/>
    </source>
</evidence>
<evidence type="ECO:0000256" key="3">
    <source>
        <dbReference type="ARBA" id="ARBA00022692"/>
    </source>
</evidence>
<dbReference type="InterPro" id="IPR013130">
    <property type="entry name" value="Fe3_Rdtase_TM_dom"/>
</dbReference>
<dbReference type="PANTHER" id="PTHR32361">
    <property type="entry name" value="FERRIC/CUPRIC REDUCTASE TRANSMEMBRANE COMPONENT"/>
    <property type="match status" value="1"/>
</dbReference>
<dbReference type="Pfam" id="PF01794">
    <property type="entry name" value="Ferric_reduct"/>
    <property type="match status" value="1"/>
</dbReference>
<feature type="transmembrane region" description="Helical" evidence="9">
    <location>
        <begin position="293"/>
        <end position="311"/>
    </location>
</feature>
<keyword evidence="6 9" id="KW-0472">Membrane</keyword>
<keyword evidence="3 9" id="KW-0812">Transmembrane</keyword>
<proteinExistence type="predicted"/>
<evidence type="ECO:0000256" key="4">
    <source>
        <dbReference type="ARBA" id="ARBA00022989"/>
    </source>
</evidence>
<evidence type="ECO:0000256" key="5">
    <source>
        <dbReference type="ARBA" id="ARBA00023065"/>
    </source>
</evidence>
<dbReference type="GO" id="GO:0015677">
    <property type="term" value="P:copper ion import"/>
    <property type="evidence" value="ECO:0007669"/>
    <property type="project" value="TreeGrafter"/>
</dbReference>
<dbReference type="CDD" id="cd06186">
    <property type="entry name" value="NOX_Duox_like_FAD_NADP"/>
    <property type="match status" value="1"/>
</dbReference>